<name>A0A4Q4ISN1_9SPHN</name>
<reference evidence="2 3" key="1">
    <citation type="submission" date="2019-02" db="EMBL/GenBank/DDBJ databases">
        <authorList>
            <person name="Feng G."/>
        </authorList>
    </citation>
    <scope>NUCLEOTIDE SEQUENCE [LARGE SCALE GENOMIC DNA]</scope>
    <source>
        <strain evidence="2 3">DSM 26779</strain>
    </source>
</reference>
<evidence type="ECO:0000313" key="2">
    <source>
        <dbReference type="EMBL" id="RYL96491.1"/>
    </source>
</evidence>
<dbReference type="EMBL" id="SEOM01000019">
    <property type="protein sequence ID" value="RYL96491.1"/>
    <property type="molecule type" value="Genomic_DNA"/>
</dbReference>
<proteinExistence type="predicted"/>
<comment type="caution">
    <text evidence="2">The sequence shown here is derived from an EMBL/GenBank/DDBJ whole genome shotgun (WGS) entry which is preliminary data.</text>
</comment>
<feature type="signal peptide" evidence="1">
    <location>
        <begin position="1"/>
        <end position="18"/>
    </location>
</feature>
<gene>
    <name evidence="2" type="ORF">EWH08_19660</name>
</gene>
<dbReference type="Proteomes" id="UP000292734">
    <property type="component" value="Unassembled WGS sequence"/>
</dbReference>
<protein>
    <submittedName>
        <fullName evidence="2">Uncharacterized protein</fullName>
    </submittedName>
</protein>
<keyword evidence="1" id="KW-0732">Signal</keyword>
<dbReference type="RefSeq" id="WP_129965699.1">
    <property type="nucleotide sequence ID" value="NZ_JACBZE010000021.1"/>
</dbReference>
<evidence type="ECO:0000313" key="3">
    <source>
        <dbReference type="Proteomes" id="UP000292734"/>
    </source>
</evidence>
<dbReference type="AlphaFoldDB" id="A0A4Q4ISN1"/>
<sequence length="177" mass="19227">MRSFVAAIAIILATPAVAQTDAHERWNVTSETTPLTGSRFMSAGIESSNRLLNMLGYQARASLTLRCSEGSLAVYVNWPQVVSHDGENMFGQPKTMAIWRIDDQKLESNLWDIDTTGTAAGEFKSRSAQKLLASFAGARRLVVRMAGRQVQDAEFDLAGFDVVAPEIATACGMKLQG</sequence>
<feature type="chain" id="PRO_5020407617" evidence="1">
    <location>
        <begin position="19"/>
        <end position="177"/>
    </location>
</feature>
<organism evidence="2 3">
    <name type="scientific">Sphingobium indicum</name>
    <dbReference type="NCBI Taxonomy" id="332055"/>
    <lineage>
        <taxon>Bacteria</taxon>
        <taxon>Pseudomonadati</taxon>
        <taxon>Pseudomonadota</taxon>
        <taxon>Alphaproteobacteria</taxon>
        <taxon>Sphingomonadales</taxon>
        <taxon>Sphingomonadaceae</taxon>
        <taxon>Sphingobium</taxon>
    </lineage>
</organism>
<evidence type="ECO:0000256" key="1">
    <source>
        <dbReference type="SAM" id="SignalP"/>
    </source>
</evidence>
<accession>A0A4Q4ISN1</accession>